<evidence type="ECO:0000313" key="3">
    <source>
        <dbReference type="Proteomes" id="UP000733379"/>
    </source>
</evidence>
<reference evidence="2 3" key="1">
    <citation type="submission" date="2021-06" db="EMBL/GenBank/DDBJ databases">
        <title>Actinomycetes sequencing.</title>
        <authorList>
            <person name="Shan Q."/>
        </authorList>
    </citation>
    <scope>NUCLEOTIDE SEQUENCE [LARGE SCALE GENOMIC DNA]</scope>
    <source>
        <strain evidence="2 3">NEAU-G5</strain>
    </source>
</reference>
<proteinExistence type="predicted"/>
<dbReference type="EMBL" id="JAHKNI010000014">
    <property type="protein sequence ID" value="MBU3066381.1"/>
    <property type="molecule type" value="Genomic_DNA"/>
</dbReference>
<feature type="chain" id="PRO_5045364406" evidence="1">
    <location>
        <begin position="27"/>
        <end position="82"/>
    </location>
</feature>
<accession>A0ABS6B7T5</accession>
<organism evidence="2 3">
    <name type="scientific">Nocardia albiluteola</name>
    <dbReference type="NCBI Taxonomy" id="2842303"/>
    <lineage>
        <taxon>Bacteria</taxon>
        <taxon>Bacillati</taxon>
        <taxon>Actinomycetota</taxon>
        <taxon>Actinomycetes</taxon>
        <taxon>Mycobacteriales</taxon>
        <taxon>Nocardiaceae</taxon>
        <taxon>Nocardia</taxon>
    </lineage>
</organism>
<dbReference type="RefSeq" id="WP_215922456.1">
    <property type="nucleotide sequence ID" value="NZ_JAHKNI010000014.1"/>
</dbReference>
<dbReference type="Proteomes" id="UP000733379">
    <property type="component" value="Unassembled WGS sequence"/>
</dbReference>
<evidence type="ECO:0000313" key="2">
    <source>
        <dbReference type="EMBL" id="MBU3066381.1"/>
    </source>
</evidence>
<protein>
    <submittedName>
        <fullName evidence="2">Uncharacterized protein</fullName>
    </submittedName>
</protein>
<comment type="caution">
    <text evidence="2">The sequence shown here is derived from an EMBL/GenBank/DDBJ whole genome shotgun (WGS) entry which is preliminary data.</text>
</comment>
<keyword evidence="1" id="KW-0732">Signal</keyword>
<feature type="signal peptide" evidence="1">
    <location>
        <begin position="1"/>
        <end position="26"/>
    </location>
</feature>
<keyword evidence="3" id="KW-1185">Reference proteome</keyword>
<sequence length="82" mass="8183">MSLMSASLIATGAAVGIVLAGAIAQADPLGPPGSSCDTNKVVTDNHTCEAFNAPCTGYDMMVIGRVDHQGHCVIPGVNGTSP</sequence>
<name>A0ABS6B7T5_9NOCA</name>
<evidence type="ECO:0000256" key="1">
    <source>
        <dbReference type="SAM" id="SignalP"/>
    </source>
</evidence>
<gene>
    <name evidence="2" type="ORF">KO481_33280</name>
</gene>